<comment type="caution">
    <text evidence="2">The sequence shown here is derived from an EMBL/GenBank/DDBJ whole genome shotgun (WGS) entry which is preliminary data.</text>
</comment>
<proteinExistence type="predicted"/>
<evidence type="ECO:0000259" key="1">
    <source>
        <dbReference type="Pfam" id="PF13648"/>
    </source>
</evidence>
<dbReference type="EMBL" id="BBLT01000002">
    <property type="protein sequence ID" value="GAL83994.1"/>
    <property type="molecule type" value="Genomic_DNA"/>
</dbReference>
<gene>
    <name evidence="2" type="ORF">MYP_1222</name>
</gene>
<evidence type="ECO:0000313" key="2">
    <source>
        <dbReference type="EMBL" id="GAL83994.1"/>
    </source>
</evidence>
<dbReference type="AlphaFoldDB" id="A0A098LC35"/>
<keyword evidence="3" id="KW-1185">Reference proteome</keyword>
<organism evidence="2 3">
    <name type="scientific">Sporocytophaga myxococcoides</name>
    <dbReference type="NCBI Taxonomy" id="153721"/>
    <lineage>
        <taxon>Bacteria</taxon>
        <taxon>Pseudomonadati</taxon>
        <taxon>Bacteroidota</taxon>
        <taxon>Cytophagia</taxon>
        <taxon>Cytophagales</taxon>
        <taxon>Cytophagaceae</taxon>
        <taxon>Sporocytophaga</taxon>
    </lineage>
</organism>
<dbReference type="InterPro" id="IPR024311">
    <property type="entry name" value="Lipocalin-like"/>
</dbReference>
<sequence length="130" mass="14378">MVVFSSCKKDKDEAAAPSKSKTEYLTTAKGWKITGFTIAGQSMFNQYVDACEKSALDVYKTGGSYDHTYADKCDEDYDGTWKLTNNDSQIEIDGDTYKIDELNGSTFKYSETQSSGGASVTTQYIFTAQK</sequence>
<feature type="domain" description="Lipocalin-like" evidence="1">
    <location>
        <begin position="31"/>
        <end position="109"/>
    </location>
</feature>
<reference evidence="2 3" key="1">
    <citation type="submission" date="2014-09" db="EMBL/GenBank/DDBJ databases">
        <title>Sporocytophaga myxococcoides PG-01 genome sequencing.</title>
        <authorList>
            <person name="Liu L."/>
            <person name="Gao P.J."/>
            <person name="Chen G.J."/>
            <person name="Wang L.S."/>
        </authorList>
    </citation>
    <scope>NUCLEOTIDE SEQUENCE [LARGE SCALE GENOMIC DNA]</scope>
    <source>
        <strain evidence="2 3">PG-01</strain>
    </source>
</reference>
<accession>A0A098LC35</accession>
<dbReference type="Proteomes" id="UP000030185">
    <property type="component" value="Unassembled WGS sequence"/>
</dbReference>
<protein>
    <recommendedName>
        <fullName evidence="1">Lipocalin-like domain-containing protein</fullName>
    </recommendedName>
</protein>
<dbReference type="Pfam" id="PF13648">
    <property type="entry name" value="Lipocalin_4"/>
    <property type="match status" value="1"/>
</dbReference>
<name>A0A098LC35_9BACT</name>
<evidence type="ECO:0000313" key="3">
    <source>
        <dbReference type="Proteomes" id="UP000030185"/>
    </source>
</evidence>